<accession>A0A7U3UYV7</accession>
<reference evidence="1 2" key="2">
    <citation type="journal article" date="2011" name="J. Antibiot.">
        <title>Furaquinocins I and J: novel polyketide isoprenoid hybrid compounds from Streptomyces reveromyceticus SN-593.</title>
        <authorList>
            <person name="Panthee S."/>
            <person name="Takahashi S."/>
            <person name="Takagi H."/>
            <person name="Nogawa T."/>
            <person name="Oowada E."/>
            <person name="Uramoto M."/>
            <person name="Osada H."/>
        </authorList>
    </citation>
    <scope>NUCLEOTIDE SEQUENCE [LARGE SCALE GENOMIC DNA]</scope>
    <source>
        <strain evidence="1 2">SN-593</strain>
    </source>
</reference>
<evidence type="ECO:0000313" key="2">
    <source>
        <dbReference type="Proteomes" id="UP000595703"/>
    </source>
</evidence>
<protein>
    <submittedName>
        <fullName evidence="1">Uncharacterized protein</fullName>
    </submittedName>
</protein>
<dbReference type="RefSeq" id="WP_202237066.1">
    <property type="nucleotide sequence ID" value="NZ_AP018365.1"/>
</dbReference>
<reference evidence="1 2" key="4">
    <citation type="journal article" date="2020" name="Sci. Rep.">
        <title>beta-carboline chemical signals induce reveromycin production through a LuxR family regulator in Streptomyces sp. SN-593.</title>
        <authorList>
            <person name="Panthee S."/>
            <person name="Kito N."/>
            <person name="Hayashi T."/>
            <person name="Shimizu T."/>
            <person name="Ishikawa J."/>
            <person name="Hamamoto H."/>
            <person name="Osada H."/>
            <person name="Takahashi S."/>
        </authorList>
    </citation>
    <scope>NUCLEOTIDE SEQUENCE [LARGE SCALE GENOMIC DNA]</scope>
    <source>
        <strain evidence="1 2">SN-593</strain>
    </source>
</reference>
<evidence type="ECO:0000313" key="1">
    <source>
        <dbReference type="EMBL" id="BBB01119.1"/>
    </source>
</evidence>
<dbReference type="AlphaFoldDB" id="A0A7U3UYV7"/>
<dbReference type="Proteomes" id="UP000595703">
    <property type="component" value="Chromosome"/>
</dbReference>
<reference evidence="1 2" key="3">
    <citation type="journal article" date="2011" name="Nat. Chem. Biol.">
        <title>Reveromycin A biosynthesis uses RevG and RevJ for stereospecific spiroacetal formation.</title>
        <authorList>
            <person name="Takahashi S."/>
            <person name="Toyoda A."/>
            <person name="Sekiyama Y."/>
            <person name="Takagi H."/>
            <person name="Nogawa T."/>
            <person name="Uramoto M."/>
            <person name="Suzuki R."/>
            <person name="Koshino H."/>
            <person name="Kumano T."/>
            <person name="Panthee S."/>
            <person name="Dairi T."/>
            <person name="Ishikawa J."/>
            <person name="Ikeda H."/>
            <person name="Sakaki Y."/>
            <person name="Osada H."/>
        </authorList>
    </citation>
    <scope>NUCLEOTIDE SEQUENCE [LARGE SCALE GENOMIC DNA]</scope>
    <source>
        <strain evidence="1 2">SN-593</strain>
    </source>
</reference>
<sequence>MPDDAPIPADLLDLTRRHQAAMAATREAGEGELVAATRAEAALARELLAWREEHPEWATVGAQKRVRDAVAGE</sequence>
<reference evidence="1 2" key="1">
    <citation type="journal article" date="2010" name="J. Bacteriol.">
        <title>Biochemical characterization of a novel indole prenyltransferase from Streptomyces sp. SN-593.</title>
        <authorList>
            <person name="Takahashi S."/>
            <person name="Takagi H."/>
            <person name="Toyoda A."/>
            <person name="Uramoto M."/>
            <person name="Nogawa T."/>
            <person name="Ueki M."/>
            <person name="Sakaki Y."/>
            <person name="Osada H."/>
        </authorList>
    </citation>
    <scope>NUCLEOTIDE SEQUENCE [LARGE SCALE GENOMIC DNA]</scope>
    <source>
        <strain evidence="1 2">SN-593</strain>
    </source>
</reference>
<dbReference type="EMBL" id="AP018365">
    <property type="protein sequence ID" value="BBB01119.1"/>
    <property type="molecule type" value="Genomic_DNA"/>
</dbReference>
<name>A0A7U3UYV7_9ACTN</name>
<organism evidence="1 2">
    <name type="scientific">Actinacidiphila reveromycinica</name>
    <dbReference type="NCBI Taxonomy" id="659352"/>
    <lineage>
        <taxon>Bacteria</taxon>
        <taxon>Bacillati</taxon>
        <taxon>Actinomycetota</taxon>
        <taxon>Actinomycetes</taxon>
        <taxon>Kitasatosporales</taxon>
        <taxon>Streptomycetaceae</taxon>
        <taxon>Actinacidiphila</taxon>
    </lineage>
</organism>
<gene>
    <name evidence="1" type="ORF">RVR_8376</name>
</gene>
<proteinExistence type="predicted"/>
<keyword evidence="2" id="KW-1185">Reference proteome</keyword>
<dbReference type="KEGG" id="arev:RVR_8376"/>